<comment type="caution">
    <text evidence="2">The sequence shown here is derived from an EMBL/GenBank/DDBJ whole genome shotgun (WGS) entry which is preliminary data.</text>
</comment>
<gene>
    <name evidence="2" type="ORF">EDD62_0521</name>
</gene>
<evidence type="ECO:0000256" key="1">
    <source>
        <dbReference type="ARBA" id="ARBA00006484"/>
    </source>
</evidence>
<proteinExistence type="inferred from homology"/>
<dbReference type="PRINTS" id="PR00081">
    <property type="entry name" value="GDHRDH"/>
</dbReference>
<dbReference type="OrthoDB" id="9803333at2"/>
<dbReference type="InterPro" id="IPR002347">
    <property type="entry name" value="SDR_fam"/>
</dbReference>
<dbReference type="Pfam" id="PF00106">
    <property type="entry name" value="adh_short"/>
    <property type="match status" value="1"/>
</dbReference>
<reference evidence="2 3" key="1">
    <citation type="submission" date="2018-11" db="EMBL/GenBank/DDBJ databases">
        <title>Genomic Encyclopedia of Type Strains, Phase IV (KMG-IV): sequencing the most valuable type-strain genomes for metagenomic binning, comparative biology and taxonomic classification.</title>
        <authorList>
            <person name="Goeker M."/>
        </authorList>
    </citation>
    <scope>NUCLEOTIDE SEQUENCE [LARGE SCALE GENOMIC DNA]</scope>
    <source>
        <strain evidence="2 3">DSM 29158</strain>
    </source>
</reference>
<protein>
    <submittedName>
        <fullName evidence="2">3-oxoacyl-[acyl-carrier protein] reductase</fullName>
    </submittedName>
</protein>
<evidence type="ECO:0000313" key="3">
    <source>
        <dbReference type="Proteomes" id="UP000277108"/>
    </source>
</evidence>
<dbReference type="PANTHER" id="PTHR42879:SF2">
    <property type="entry name" value="3-OXOACYL-[ACYL-CARRIER-PROTEIN] REDUCTASE FABG"/>
    <property type="match status" value="1"/>
</dbReference>
<name>A0A3N5CFC2_9BACL</name>
<organism evidence="2 3">
    <name type="scientific">Abyssicoccus albus</name>
    <dbReference type="NCBI Taxonomy" id="1817405"/>
    <lineage>
        <taxon>Bacteria</taxon>
        <taxon>Bacillati</taxon>
        <taxon>Bacillota</taxon>
        <taxon>Bacilli</taxon>
        <taxon>Bacillales</taxon>
        <taxon>Abyssicoccaceae</taxon>
    </lineage>
</organism>
<comment type="similarity">
    <text evidence="1">Belongs to the short-chain dehydrogenases/reductases (SDR) family.</text>
</comment>
<dbReference type="RefSeq" id="WP_123807413.1">
    <property type="nucleotide sequence ID" value="NZ_RKRK01000002.1"/>
</dbReference>
<dbReference type="Gene3D" id="3.40.50.720">
    <property type="entry name" value="NAD(P)-binding Rossmann-like Domain"/>
    <property type="match status" value="1"/>
</dbReference>
<sequence>MSQKSRVIIGGTSHIGFSIVNQLKSDQKANTFVSYRNQDKFNEFYEHHDLTGIYIDFNEPFRMNTFDQMEQINEVIICYGEEWFELFHECNGKAIEQYINAYITQFTIMLTEFTRRMIQQKSGKIILIGSIFGEVPASYEAIYSSVKAYQHQLIKSLAKELAPSNVQCSIIAPGVVTGGMTDRLDRETIDVLKSDIPTGQFVTAETIAEWVEFLLNQLDLSHTGQVISLNGGWHIQ</sequence>
<dbReference type="AlphaFoldDB" id="A0A3N5CFC2"/>
<dbReference type="Proteomes" id="UP000277108">
    <property type="component" value="Unassembled WGS sequence"/>
</dbReference>
<dbReference type="InterPro" id="IPR036291">
    <property type="entry name" value="NAD(P)-bd_dom_sf"/>
</dbReference>
<dbReference type="EMBL" id="RKRK01000002">
    <property type="protein sequence ID" value="RPF57885.1"/>
    <property type="molecule type" value="Genomic_DNA"/>
</dbReference>
<evidence type="ECO:0000313" key="2">
    <source>
        <dbReference type="EMBL" id="RPF57885.1"/>
    </source>
</evidence>
<keyword evidence="3" id="KW-1185">Reference proteome</keyword>
<dbReference type="SUPFAM" id="SSF51735">
    <property type="entry name" value="NAD(P)-binding Rossmann-fold domains"/>
    <property type="match status" value="1"/>
</dbReference>
<accession>A0A3N5CFC2</accession>
<dbReference type="InterPro" id="IPR050259">
    <property type="entry name" value="SDR"/>
</dbReference>
<dbReference type="PANTHER" id="PTHR42879">
    <property type="entry name" value="3-OXOACYL-(ACYL-CARRIER-PROTEIN) REDUCTASE"/>
    <property type="match status" value="1"/>
</dbReference>